<accession>A0AAW1W011</accession>
<proteinExistence type="predicted"/>
<sequence length="67" mass="7622">MTPTVRVERRRRREKRWRLCSEIDAGGAGSSSTGWIDGKEHGLCEFSGGVVADWVNDGDRCIEEKRR</sequence>
<evidence type="ECO:0008006" key="3">
    <source>
        <dbReference type="Google" id="ProtNLM"/>
    </source>
</evidence>
<evidence type="ECO:0000313" key="1">
    <source>
        <dbReference type="EMBL" id="KAK9912514.1"/>
    </source>
</evidence>
<comment type="caution">
    <text evidence="1">The sequence shown here is derived from an EMBL/GenBank/DDBJ whole genome shotgun (WGS) entry which is preliminary data.</text>
</comment>
<dbReference type="EMBL" id="JBEDUW010000007">
    <property type="protein sequence ID" value="KAK9912514.1"/>
    <property type="molecule type" value="Genomic_DNA"/>
</dbReference>
<keyword evidence="2" id="KW-1185">Reference proteome</keyword>
<dbReference type="Proteomes" id="UP001457282">
    <property type="component" value="Unassembled WGS sequence"/>
</dbReference>
<reference evidence="1 2" key="1">
    <citation type="journal article" date="2023" name="G3 (Bethesda)">
        <title>A chromosome-length genome assembly and annotation of blackberry (Rubus argutus, cv. 'Hillquist').</title>
        <authorList>
            <person name="Bruna T."/>
            <person name="Aryal R."/>
            <person name="Dudchenko O."/>
            <person name="Sargent D.J."/>
            <person name="Mead D."/>
            <person name="Buti M."/>
            <person name="Cavallini A."/>
            <person name="Hytonen T."/>
            <person name="Andres J."/>
            <person name="Pham M."/>
            <person name="Weisz D."/>
            <person name="Mascagni F."/>
            <person name="Usai G."/>
            <person name="Natali L."/>
            <person name="Bassil N."/>
            <person name="Fernandez G.E."/>
            <person name="Lomsadze A."/>
            <person name="Armour M."/>
            <person name="Olukolu B."/>
            <person name="Poorten T."/>
            <person name="Britton C."/>
            <person name="Davik J."/>
            <person name="Ashrafi H."/>
            <person name="Aiden E.L."/>
            <person name="Borodovsky M."/>
            <person name="Worthington M."/>
        </authorList>
    </citation>
    <scope>NUCLEOTIDE SEQUENCE [LARGE SCALE GENOMIC DNA]</scope>
    <source>
        <strain evidence="1">PI 553951</strain>
    </source>
</reference>
<organism evidence="1 2">
    <name type="scientific">Rubus argutus</name>
    <name type="common">Southern blackberry</name>
    <dbReference type="NCBI Taxonomy" id="59490"/>
    <lineage>
        <taxon>Eukaryota</taxon>
        <taxon>Viridiplantae</taxon>
        <taxon>Streptophyta</taxon>
        <taxon>Embryophyta</taxon>
        <taxon>Tracheophyta</taxon>
        <taxon>Spermatophyta</taxon>
        <taxon>Magnoliopsida</taxon>
        <taxon>eudicotyledons</taxon>
        <taxon>Gunneridae</taxon>
        <taxon>Pentapetalae</taxon>
        <taxon>rosids</taxon>
        <taxon>fabids</taxon>
        <taxon>Rosales</taxon>
        <taxon>Rosaceae</taxon>
        <taxon>Rosoideae</taxon>
        <taxon>Rosoideae incertae sedis</taxon>
        <taxon>Rubus</taxon>
    </lineage>
</organism>
<name>A0AAW1W011_RUBAR</name>
<protein>
    <recommendedName>
        <fullName evidence="3">MHC class I antigen</fullName>
    </recommendedName>
</protein>
<evidence type="ECO:0000313" key="2">
    <source>
        <dbReference type="Proteomes" id="UP001457282"/>
    </source>
</evidence>
<gene>
    <name evidence="1" type="ORF">M0R45_036376</name>
</gene>
<dbReference type="AlphaFoldDB" id="A0AAW1W011"/>